<evidence type="ECO:0000256" key="10">
    <source>
        <dbReference type="ARBA" id="ARBA00022840"/>
    </source>
</evidence>
<keyword evidence="9" id="KW-0418">Kinase</keyword>
<evidence type="ECO:0000256" key="11">
    <source>
        <dbReference type="ARBA" id="ARBA00022989"/>
    </source>
</evidence>
<dbReference type="InterPro" id="IPR000333">
    <property type="entry name" value="TGFB_receptor"/>
</dbReference>
<protein>
    <recommendedName>
        <fullName evidence="3">receptor protein serine/threonine kinase</fullName>
        <ecNumber evidence="3">2.7.11.30</ecNumber>
    </recommendedName>
</protein>
<dbReference type="GO" id="GO:0046872">
    <property type="term" value="F:metal ion binding"/>
    <property type="evidence" value="ECO:0007669"/>
    <property type="project" value="InterPro"/>
</dbReference>
<dbReference type="EMBL" id="LR791063">
    <property type="protein sequence ID" value="CAB3266925.1"/>
    <property type="molecule type" value="mRNA"/>
</dbReference>
<proteinExistence type="evidence at transcript level"/>
<organism evidence="20">
    <name type="scientific">Phallusia mammillata</name>
    <dbReference type="NCBI Taxonomy" id="59560"/>
    <lineage>
        <taxon>Eukaryota</taxon>
        <taxon>Metazoa</taxon>
        <taxon>Chordata</taxon>
        <taxon>Tunicata</taxon>
        <taxon>Ascidiacea</taxon>
        <taxon>Phlebobranchia</taxon>
        <taxon>Ascidiidae</taxon>
        <taxon>Phallusia</taxon>
    </lineage>
</organism>
<keyword evidence="11 17" id="KW-1133">Transmembrane helix</keyword>
<feature type="domain" description="Protein kinase" evidence="19">
    <location>
        <begin position="240"/>
        <end position="538"/>
    </location>
</feature>
<dbReference type="InterPro" id="IPR008271">
    <property type="entry name" value="Ser/Thr_kinase_AS"/>
</dbReference>
<dbReference type="Gene3D" id="3.30.200.20">
    <property type="entry name" value="Phosphorylase Kinase, domain 1"/>
    <property type="match status" value="1"/>
</dbReference>
<evidence type="ECO:0000256" key="18">
    <source>
        <dbReference type="SAM" id="SignalP"/>
    </source>
</evidence>
<dbReference type="GO" id="GO:0005886">
    <property type="term" value="C:plasma membrane"/>
    <property type="evidence" value="ECO:0007669"/>
    <property type="project" value="TreeGrafter"/>
</dbReference>
<dbReference type="GO" id="GO:0004675">
    <property type="term" value="F:transmembrane receptor protein serine/threonine kinase activity"/>
    <property type="evidence" value="ECO:0007669"/>
    <property type="project" value="UniProtKB-EC"/>
</dbReference>
<comment type="similarity">
    <text evidence="2">Belongs to the protein kinase superfamily. TKL Ser/Thr protein kinase family. TGFB receptor subfamily.</text>
</comment>
<feature type="chain" id="PRO_5026265119" description="receptor protein serine/threonine kinase" evidence="18">
    <location>
        <begin position="22"/>
        <end position="575"/>
    </location>
</feature>
<evidence type="ECO:0000256" key="12">
    <source>
        <dbReference type="ARBA" id="ARBA00023136"/>
    </source>
</evidence>
<keyword evidence="16" id="KW-1015">Disulfide bond</keyword>
<evidence type="ECO:0000256" key="3">
    <source>
        <dbReference type="ARBA" id="ARBA00012401"/>
    </source>
</evidence>
<dbReference type="GO" id="GO:0005524">
    <property type="term" value="F:ATP binding"/>
    <property type="evidence" value="ECO:0007669"/>
    <property type="project" value="UniProtKB-KW"/>
</dbReference>
<dbReference type="GO" id="GO:0043235">
    <property type="term" value="C:receptor complex"/>
    <property type="evidence" value="ECO:0007669"/>
    <property type="project" value="InterPro"/>
</dbReference>
<keyword evidence="6 17" id="KW-0812">Transmembrane</keyword>
<evidence type="ECO:0000256" key="9">
    <source>
        <dbReference type="ARBA" id="ARBA00022777"/>
    </source>
</evidence>
<gene>
    <name evidence="20" type="primary">Tgfbr2</name>
</gene>
<evidence type="ECO:0000259" key="19">
    <source>
        <dbReference type="PROSITE" id="PS50011"/>
    </source>
</evidence>
<evidence type="ECO:0000256" key="6">
    <source>
        <dbReference type="ARBA" id="ARBA00022692"/>
    </source>
</evidence>
<feature type="disulfide bond" evidence="16">
    <location>
        <begin position="28"/>
        <end position="45"/>
    </location>
</feature>
<dbReference type="SMART" id="SM00220">
    <property type="entry name" value="S_TKc"/>
    <property type="match status" value="1"/>
</dbReference>
<dbReference type="PIRSF" id="PIRSF037393">
    <property type="entry name" value="TGFRII"/>
    <property type="match status" value="1"/>
</dbReference>
<dbReference type="SUPFAM" id="SSF56112">
    <property type="entry name" value="Protein kinase-like (PK-like)"/>
    <property type="match status" value="1"/>
</dbReference>
<keyword evidence="12 17" id="KW-0472">Membrane</keyword>
<dbReference type="PROSITE" id="PS00108">
    <property type="entry name" value="PROTEIN_KINASE_ST"/>
    <property type="match status" value="1"/>
</dbReference>
<evidence type="ECO:0000256" key="15">
    <source>
        <dbReference type="PIRSR" id="PIRSR037393-2"/>
    </source>
</evidence>
<keyword evidence="7 18" id="KW-0732">Signal</keyword>
<evidence type="ECO:0000256" key="5">
    <source>
        <dbReference type="ARBA" id="ARBA00022679"/>
    </source>
</evidence>
<evidence type="ECO:0000256" key="7">
    <source>
        <dbReference type="ARBA" id="ARBA00022729"/>
    </source>
</evidence>
<dbReference type="Gene3D" id="1.10.510.10">
    <property type="entry name" value="Transferase(Phosphotransferase) domain 1"/>
    <property type="match status" value="1"/>
</dbReference>
<dbReference type="AlphaFoldDB" id="A0A6F9DVM8"/>
<dbReference type="InterPro" id="IPR011009">
    <property type="entry name" value="Kinase-like_dom_sf"/>
</dbReference>
<evidence type="ECO:0000256" key="1">
    <source>
        <dbReference type="ARBA" id="ARBA00004479"/>
    </source>
</evidence>
<dbReference type="GO" id="GO:0071363">
    <property type="term" value="P:cellular response to growth factor stimulus"/>
    <property type="evidence" value="ECO:0007669"/>
    <property type="project" value="TreeGrafter"/>
</dbReference>
<dbReference type="Pfam" id="PF07714">
    <property type="entry name" value="PK_Tyr_Ser-Thr"/>
    <property type="match status" value="1"/>
</dbReference>
<keyword evidence="10 15" id="KW-0067">ATP-binding</keyword>
<evidence type="ECO:0000256" key="13">
    <source>
        <dbReference type="ARBA" id="ARBA00023170"/>
    </source>
</evidence>
<evidence type="ECO:0000256" key="8">
    <source>
        <dbReference type="ARBA" id="ARBA00022741"/>
    </source>
</evidence>
<feature type="disulfide bond" evidence="16">
    <location>
        <begin position="25"/>
        <end position="56"/>
    </location>
</feature>
<dbReference type="PROSITE" id="PS50011">
    <property type="entry name" value="PROTEIN_KINASE_DOM"/>
    <property type="match status" value="1"/>
</dbReference>
<dbReference type="EC" id="2.7.11.30" evidence="3"/>
<accession>A0A6F9DVM8</accession>
<dbReference type="InterPro" id="IPR000719">
    <property type="entry name" value="Prot_kinase_dom"/>
</dbReference>
<dbReference type="PANTHER" id="PTHR23255:SF104">
    <property type="entry name" value="TGF-BETA RECEPTOR TYPE-2-LIKE ISOFORM X1"/>
    <property type="match status" value="1"/>
</dbReference>
<keyword evidence="4" id="KW-0723">Serine/threonine-protein kinase</keyword>
<evidence type="ECO:0000256" key="16">
    <source>
        <dbReference type="PIRSR" id="PIRSR037393-3"/>
    </source>
</evidence>
<evidence type="ECO:0000256" key="14">
    <source>
        <dbReference type="PIRSR" id="PIRSR037393-1"/>
    </source>
</evidence>
<feature type="signal peptide" evidence="18">
    <location>
        <begin position="1"/>
        <end position="21"/>
    </location>
</feature>
<evidence type="ECO:0000256" key="2">
    <source>
        <dbReference type="ARBA" id="ARBA00009605"/>
    </source>
</evidence>
<evidence type="ECO:0000256" key="17">
    <source>
        <dbReference type="SAM" id="Phobius"/>
    </source>
</evidence>
<sequence length="575" mass="65274">MKVVYLTLIIISLSVINTSQAANKCYQCGVRLTPGCTKSTCEYNCTLTECSCTALCHTTVRLDDERGPLLESMCAPELTTCQDDSRNLNDIFTEAQITGKCEKYEENLVICECGHDACNNFTLFQHFVLPPEPEPEKEPDASSLPIILGCCVGVVILLLLIVCCVWRRRRRLLNEEEFKCKVTSGNRLSSDDASLIDGGWDESGKHSSSTYRYSSSVATQYTRGSRGNALNHNDHHLPIELSKHVIGQGCFAEVRKAKLQQDASNPQVVSVKIFKLRNYGAWRQEKDMLSERWMRHENIIEFYASEQHTVKGHLQYWLVTAYYQQGSLANFLLNNVVDWMQFCDMALSIAKGLSYLHAENDDTGRIKIPIAHRDIKSSNILVKDNCSSCVLADFGLSLKLDPEMTRDELSNAGQVGTSRYMAPELLERLVNLTDIEMFKRMDVYAAALVLWELANRCEYGEGTASPYMPPFGNLITDRPTKAQMLRLVCREKQKPEIPEKWKSHKGLLFFIDILEEGWDYEPESRITAGCIYERMLKVRTMGDVSTIIDDDKDEKRRVEKENEVNKITEIISTVV</sequence>
<feature type="active site" description="Proton acceptor" evidence="14">
    <location>
        <position position="374"/>
    </location>
</feature>
<evidence type="ECO:0000313" key="20">
    <source>
        <dbReference type="EMBL" id="CAB3266925.1"/>
    </source>
</evidence>
<dbReference type="InterPro" id="IPR017194">
    <property type="entry name" value="Transform_growth_fac-b_typ-2"/>
</dbReference>
<evidence type="ECO:0000256" key="4">
    <source>
        <dbReference type="ARBA" id="ARBA00022527"/>
    </source>
</evidence>
<dbReference type="PANTHER" id="PTHR23255">
    <property type="entry name" value="TRANSFORMING GROWTH FACTOR-BETA RECEPTOR TYPE I AND II"/>
    <property type="match status" value="1"/>
</dbReference>
<dbReference type="InterPro" id="IPR001245">
    <property type="entry name" value="Ser-Thr/Tyr_kinase_cat_dom"/>
</dbReference>
<keyword evidence="5" id="KW-0808">Transferase</keyword>
<keyword evidence="8 15" id="KW-0547">Nucleotide-binding</keyword>
<name>A0A6F9DVM8_9ASCI</name>
<feature type="disulfide bond" evidence="16">
    <location>
        <begin position="113"/>
        <end position="118"/>
    </location>
</feature>
<feature type="transmembrane region" description="Helical" evidence="17">
    <location>
        <begin position="144"/>
        <end position="166"/>
    </location>
</feature>
<keyword evidence="13" id="KW-0675">Receptor</keyword>
<reference evidence="20" key="1">
    <citation type="submission" date="2020-04" db="EMBL/GenBank/DDBJ databases">
        <authorList>
            <person name="Neveu A P."/>
        </authorList>
    </citation>
    <scope>NUCLEOTIDE SEQUENCE</scope>
    <source>
        <tissue evidence="20">Whole embryo</tissue>
    </source>
</reference>
<feature type="binding site" evidence="15">
    <location>
        <position position="272"/>
    </location>
    <ligand>
        <name>ATP</name>
        <dbReference type="ChEBI" id="CHEBI:30616"/>
    </ligand>
</feature>
<comment type="subcellular location">
    <subcellularLocation>
        <location evidence="1">Membrane</location>
        <topology evidence="1">Single-pass type I membrane protein</topology>
    </subcellularLocation>
</comment>